<dbReference type="PANTHER" id="PTHR43721">
    <property type="entry name" value="ELONGATION FACTOR TU-RELATED"/>
    <property type="match status" value="1"/>
</dbReference>
<name>R0KPJ7_EXST2</name>
<evidence type="ECO:0000256" key="1">
    <source>
        <dbReference type="SAM" id="MobiDB-lite"/>
    </source>
</evidence>
<dbReference type="EMBL" id="KB908504">
    <property type="protein sequence ID" value="EOA89777.1"/>
    <property type="molecule type" value="Genomic_DNA"/>
</dbReference>
<feature type="region of interest" description="Disordered" evidence="1">
    <location>
        <begin position="1"/>
        <end position="57"/>
    </location>
</feature>
<dbReference type="AlphaFoldDB" id="R0KPJ7"/>
<dbReference type="RefSeq" id="XP_008022710.1">
    <property type="nucleotide sequence ID" value="XM_008024519.1"/>
</dbReference>
<feature type="region of interest" description="Disordered" evidence="1">
    <location>
        <begin position="786"/>
        <end position="827"/>
    </location>
</feature>
<sequence>MASIFTFDPDPPRVSSPWATTSVGDSTEPPHPNQKTKSPLSRLGTDSERRRPYNKPLADTVDYTNIIRLEAEPQDGPTEYKLHLLLRRRRSFTRATTGRYISGSMRRSDIPIPVPAGRSVSESGLSNTPPPLASTQSKQHRLEQLTTQLLWRLQQSCPYHISSSTAPVIPHLPEDARLSTAEMPQRLLPGLEESKGALYEIGVADDGTIVGLAEDEMEESLNNLRAMAASLGCGVEVLRRVPVGECEWVEDAGTVHQRIQKSQLLVAEALVRPEQYLVDYTKQGQKENGKNGLDSTDGGAALARESRATSEQMRVSVTGATMSGKSTLLGTLSTATLDNGRGKSRLSLLKHRHEIASGMTSSVTQELIGYCDVDNHTQVISYGSGDISSWIDIHAAVESVNSGRLVFLSDSAGHPRFRRTTVRGIVGWQPHWTILCVPADNTEDSSGKLGASPTSEELLGPAAADLDLSHAHLELCLALELPLVIVITKYDLATKNGLKSTLVKLFAALREHGRKPCLITDASTSVLEADLHTVEAADLEETEKTICLLRDSPLAAVPVVLTSAVKGTGIQKLHAFLRRLPMPQQPELPPPESPSPLFYIEDVYSVSMSNSDEQSAIIGGYIRYGSLSIGDELLLGPYPADVSSDDSDSGSARSSRKAAIPQSRSFPGALNPKSKNAVLRESHSEWRRVRITSLRNLRLPVHALLAGQVGTMSIVPVHSSMAAASINRIRKGMVLAAREPKAHKVITVRFEDKQAHCAKDLGVGSAVVVYIASVRASAKVVSVAAVRSNSSASPPDQAKHSGDDEDDGFGFGFDTEPDDHSLQDTLETGPPSVMVTFQFIAAREFVEVGAKVLVMPGGGPGLLGGNERGAKGMAGLEGFVGRVVEDS</sequence>
<feature type="compositionally biased region" description="Polar residues" evidence="1">
    <location>
        <begin position="120"/>
        <end position="137"/>
    </location>
</feature>
<feature type="region of interest" description="Disordered" evidence="1">
    <location>
        <begin position="111"/>
        <end position="138"/>
    </location>
</feature>
<dbReference type="InterPro" id="IPR050055">
    <property type="entry name" value="EF-Tu_GTPase"/>
</dbReference>
<gene>
    <name evidence="3" type="ORF">SETTUDRAFT_146939</name>
</gene>
<dbReference type="eggNOG" id="KOG1143">
    <property type="taxonomic scope" value="Eukaryota"/>
</dbReference>
<dbReference type="InterPro" id="IPR027417">
    <property type="entry name" value="P-loop_NTPase"/>
</dbReference>
<dbReference type="OrthoDB" id="5342685at2759"/>
<dbReference type="HOGENOM" id="CLU_006343_0_0_1"/>
<dbReference type="Proteomes" id="UP000016935">
    <property type="component" value="Unassembled WGS sequence"/>
</dbReference>
<protein>
    <recommendedName>
        <fullName evidence="2">Tr-type G domain-containing protein</fullName>
    </recommendedName>
</protein>
<proteinExistence type="predicted"/>
<dbReference type="SUPFAM" id="SSF52540">
    <property type="entry name" value="P-loop containing nucleoside triphosphate hydrolases"/>
    <property type="match status" value="1"/>
</dbReference>
<evidence type="ECO:0000313" key="3">
    <source>
        <dbReference type="EMBL" id="EOA89777.1"/>
    </source>
</evidence>
<dbReference type="PANTHER" id="PTHR43721:SF30">
    <property type="entry name" value="TR-TYPE G DOMAIN-CONTAINING PROTEIN"/>
    <property type="match status" value="1"/>
</dbReference>
<dbReference type="Gene3D" id="3.40.50.300">
    <property type="entry name" value="P-loop containing nucleotide triphosphate hydrolases"/>
    <property type="match status" value="1"/>
</dbReference>
<feature type="domain" description="Tr-type G" evidence="2">
    <location>
        <begin position="313"/>
        <end position="577"/>
    </location>
</feature>
<organism evidence="3 4">
    <name type="scientific">Exserohilum turcicum (strain 28A)</name>
    <name type="common">Northern leaf blight fungus</name>
    <name type="synonym">Setosphaeria turcica</name>
    <dbReference type="NCBI Taxonomy" id="671987"/>
    <lineage>
        <taxon>Eukaryota</taxon>
        <taxon>Fungi</taxon>
        <taxon>Dikarya</taxon>
        <taxon>Ascomycota</taxon>
        <taxon>Pezizomycotina</taxon>
        <taxon>Dothideomycetes</taxon>
        <taxon>Pleosporomycetidae</taxon>
        <taxon>Pleosporales</taxon>
        <taxon>Pleosporineae</taxon>
        <taxon>Pleosporaceae</taxon>
        <taxon>Exserohilum</taxon>
    </lineage>
</organism>
<dbReference type="GO" id="GO:0003746">
    <property type="term" value="F:translation elongation factor activity"/>
    <property type="evidence" value="ECO:0007669"/>
    <property type="project" value="TreeGrafter"/>
</dbReference>
<feature type="compositionally biased region" description="Low complexity" evidence="1">
    <location>
        <begin position="649"/>
        <end position="659"/>
    </location>
</feature>
<dbReference type="Pfam" id="PF00009">
    <property type="entry name" value="GTP_EFTU"/>
    <property type="match status" value="1"/>
</dbReference>
<dbReference type="GO" id="GO:0003924">
    <property type="term" value="F:GTPase activity"/>
    <property type="evidence" value="ECO:0007669"/>
    <property type="project" value="InterPro"/>
</dbReference>
<evidence type="ECO:0000259" key="2">
    <source>
        <dbReference type="Pfam" id="PF00009"/>
    </source>
</evidence>
<reference evidence="3 4" key="1">
    <citation type="journal article" date="2012" name="PLoS Pathog.">
        <title>Diverse lifestyles and strategies of plant pathogenesis encoded in the genomes of eighteen Dothideomycetes fungi.</title>
        <authorList>
            <person name="Ohm R.A."/>
            <person name="Feau N."/>
            <person name="Henrissat B."/>
            <person name="Schoch C.L."/>
            <person name="Horwitz B.A."/>
            <person name="Barry K.W."/>
            <person name="Condon B.J."/>
            <person name="Copeland A.C."/>
            <person name="Dhillon B."/>
            <person name="Glaser F."/>
            <person name="Hesse C.N."/>
            <person name="Kosti I."/>
            <person name="LaButti K."/>
            <person name="Lindquist E.A."/>
            <person name="Lucas S."/>
            <person name="Salamov A.A."/>
            <person name="Bradshaw R.E."/>
            <person name="Ciuffetti L."/>
            <person name="Hamelin R.C."/>
            <person name="Kema G.H.J."/>
            <person name="Lawrence C."/>
            <person name="Scott J.A."/>
            <person name="Spatafora J.W."/>
            <person name="Turgeon B.G."/>
            <person name="de Wit P.J.G.M."/>
            <person name="Zhong S."/>
            <person name="Goodwin S.B."/>
            <person name="Grigoriev I.V."/>
        </authorList>
    </citation>
    <scope>NUCLEOTIDE SEQUENCE [LARGE SCALE GENOMIC DNA]</scope>
    <source>
        <strain evidence="4">28A</strain>
    </source>
</reference>
<keyword evidence="4" id="KW-1185">Reference proteome</keyword>
<feature type="region of interest" description="Disordered" evidence="1">
    <location>
        <begin position="640"/>
        <end position="677"/>
    </location>
</feature>
<dbReference type="GeneID" id="19396893"/>
<dbReference type="GO" id="GO:0005525">
    <property type="term" value="F:GTP binding"/>
    <property type="evidence" value="ECO:0007669"/>
    <property type="project" value="InterPro"/>
</dbReference>
<reference evidence="3 4" key="2">
    <citation type="journal article" date="2013" name="PLoS Genet.">
        <title>Comparative genome structure, secondary metabolite, and effector coding capacity across Cochliobolus pathogens.</title>
        <authorList>
            <person name="Condon B.J."/>
            <person name="Leng Y."/>
            <person name="Wu D."/>
            <person name="Bushley K.E."/>
            <person name="Ohm R.A."/>
            <person name="Otillar R."/>
            <person name="Martin J."/>
            <person name="Schackwitz W."/>
            <person name="Grimwood J."/>
            <person name="MohdZainudin N."/>
            <person name="Xue C."/>
            <person name="Wang R."/>
            <person name="Manning V.A."/>
            <person name="Dhillon B."/>
            <person name="Tu Z.J."/>
            <person name="Steffenson B.J."/>
            <person name="Salamov A."/>
            <person name="Sun H."/>
            <person name="Lowry S."/>
            <person name="LaButti K."/>
            <person name="Han J."/>
            <person name="Copeland A."/>
            <person name="Lindquist E."/>
            <person name="Barry K."/>
            <person name="Schmutz J."/>
            <person name="Baker S.E."/>
            <person name="Ciuffetti L.M."/>
            <person name="Grigoriev I.V."/>
            <person name="Zhong S."/>
            <person name="Turgeon B.G."/>
        </authorList>
    </citation>
    <scope>NUCLEOTIDE SEQUENCE [LARGE SCALE GENOMIC DNA]</scope>
    <source>
        <strain evidence="4">28A</strain>
    </source>
</reference>
<accession>R0KPJ7</accession>
<dbReference type="InterPro" id="IPR000795">
    <property type="entry name" value="T_Tr_GTP-bd_dom"/>
</dbReference>
<evidence type="ECO:0000313" key="4">
    <source>
        <dbReference type="Proteomes" id="UP000016935"/>
    </source>
</evidence>